<sequence length="81" mass="8764">MPSTPTVARLDGQTVPENVSSKTQNLFTLPNPILSRTSEEKLVLALDLNQGNVKGTCSHRTNGKDCSRPTHAVFSLQVNCV</sequence>
<name>A0AAV7NSM5_PLEWA</name>
<dbReference type="Proteomes" id="UP001066276">
    <property type="component" value="Chromosome 8"/>
</dbReference>
<organism evidence="1 2">
    <name type="scientific">Pleurodeles waltl</name>
    <name type="common">Iberian ribbed newt</name>
    <dbReference type="NCBI Taxonomy" id="8319"/>
    <lineage>
        <taxon>Eukaryota</taxon>
        <taxon>Metazoa</taxon>
        <taxon>Chordata</taxon>
        <taxon>Craniata</taxon>
        <taxon>Vertebrata</taxon>
        <taxon>Euteleostomi</taxon>
        <taxon>Amphibia</taxon>
        <taxon>Batrachia</taxon>
        <taxon>Caudata</taxon>
        <taxon>Salamandroidea</taxon>
        <taxon>Salamandridae</taxon>
        <taxon>Pleurodelinae</taxon>
        <taxon>Pleurodeles</taxon>
    </lineage>
</organism>
<comment type="caution">
    <text evidence="1">The sequence shown here is derived from an EMBL/GenBank/DDBJ whole genome shotgun (WGS) entry which is preliminary data.</text>
</comment>
<reference evidence="1" key="1">
    <citation type="journal article" date="2022" name="bioRxiv">
        <title>Sequencing and chromosome-scale assembly of the giantPleurodeles waltlgenome.</title>
        <authorList>
            <person name="Brown T."/>
            <person name="Elewa A."/>
            <person name="Iarovenko S."/>
            <person name="Subramanian E."/>
            <person name="Araus A.J."/>
            <person name="Petzold A."/>
            <person name="Susuki M."/>
            <person name="Suzuki K.-i.T."/>
            <person name="Hayashi T."/>
            <person name="Toyoda A."/>
            <person name="Oliveira C."/>
            <person name="Osipova E."/>
            <person name="Leigh N.D."/>
            <person name="Simon A."/>
            <person name="Yun M.H."/>
        </authorList>
    </citation>
    <scope>NUCLEOTIDE SEQUENCE</scope>
    <source>
        <strain evidence="1">20211129_DDA</strain>
        <tissue evidence="1">Liver</tissue>
    </source>
</reference>
<evidence type="ECO:0000313" key="2">
    <source>
        <dbReference type="Proteomes" id="UP001066276"/>
    </source>
</evidence>
<dbReference type="EMBL" id="JANPWB010000012">
    <property type="protein sequence ID" value="KAJ1118029.1"/>
    <property type="molecule type" value="Genomic_DNA"/>
</dbReference>
<gene>
    <name evidence="1" type="ORF">NDU88_006224</name>
</gene>
<evidence type="ECO:0000313" key="1">
    <source>
        <dbReference type="EMBL" id="KAJ1118029.1"/>
    </source>
</evidence>
<dbReference type="AlphaFoldDB" id="A0AAV7NSM5"/>
<protein>
    <submittedName>
        <fullName evidence="1">Uncharacterized protein</fullName>
    </submittedName>
</protein>
<proteinExistence type="predicted"/>
<accession>A0AAV7NSM5</accession>
<keyword evidence="2" id="KW-1185">Reference proteome</keyword>